<evidence type="ECO:0000313" key="3">
    <source>
        <dbReference type="Proteomes" id="UP000815846"/>
    </source>
</evidence>
<reference evidence="2 3" key="1">
    <citation type="submission" date="2019-08" db="EMBL/GenBank/DDBJ databases">
        <title>Microbe sample from Colwellia echini.</title>
        <authorList>
            <person name="Christiansen L."/>
            <person name="Pathiraja D."/>
            <person name="Schultz-Johansen M."/>
            <person name="Choi I.-G."/>
            <person name="Stougaard P."/>
        </authorList>
    </citation>
    <scope>NUCLEOTIDE SEQUENCE [LARGE SCALE GENOMIC DNA]</scope>
    <source>
        <strain evidence="2 3">A3</strain>
    </source>
</reference>
<keyword evidence="3" id="KW-1185">Reference proteome</keyword>
<gene>
    <name evidence="2" type="ORF">CWS31_017150</name>
</gene>
<accession>A0ABY3MSJ0</accession>
<protein>
    <recommendedName>
        <fullName evidence="4">DUF106 domain-containing protein</fullName>
    </recommendedName>
</protein>
<feature type="transmembrane region" description="Helical" evidence="1">
    <location>
        <begin position="12"/>
        <end position="31"/>
    </location>
</feature>
<dbReference type="EMBL" id="PJAI02000052">
    <property type="protein sequence ID" value="TYK64160.1"/>
    <property type="molecule type" value="Genomic_DNA"/>
</dbReference>
<name>A0ABY3MSJ0_9GAMM</name>
<dbReference type="Proteomes" id="UP000815846">
    <property type="component" value="Unassembled WGS sequence"/>
</dbReference>
<keyword evidence="1" id="KW-1133">Transmembrane helix</keyword>
<comment type="caution">
    <text evidence="2">The sequence shown here is derived from an EMBL/GenBank/DDBJ whole genome shotgun (WGS) entry which is preliminary data.</text>
</comment>
<evidence type="ECO:0000313" key="2">
    <source>
        <dbReference type="EMBL" id="TYK64160.1"/>
    </source>
</evidence>
<proteinExistence type="predicted"/>
<dbReference type="RefSeq" id="WP_101342769.1">
    <property type="nucleotide sequence ID" value="NZ_PJAI02000052.1"/>
</dbReference>
<keyword evidence="1" id="KW-0812">Transmembrane</keyword>
<sequence>MEEVLNELSRPIWWVSVVVAGIIINLLSAYTKPALDKVFSKYSKSIKSRNLKKKQELELYISKLEADKDFLNQELFSELRLRSQAIYLLLLGVFIIAPLNMFDIPQLFLIVFLAISAFSFFSSYLAFWAAAKKAANISFVTKT</sequence>
<evidence type="ECO:0000256" key="1">
    <source>
        <dbReference type="SAM" id="Phobius"/>
    </source>
</evidence>
<organism evidence="2 3">
    <name type="scientific">Colwellia echini</name>
    <dbReference type="NCBI Taxonomy" id="1982103"/>
    <lineage>
        <taxon>Bacteria</taxon>
        <taxon>Pseudomonadati</taxon>
        <taxon>Pseudomonadota</taxon>
        <taxon>Gammaproteobacteria</taxon>
        <taxon>Alteromonadales</taxon>
        <taxon>Colwelliaceae</taxon>
        <taxon>Colwellia</taxon>
    </lineage>
</organism>
<evidence type="ECO:0008006" key="4">
    <source>
        <dbReference type="Google" id="ProtNLM"/>
    </source>
</evidence>
<feature type="transmembrane region" description="Helical" evidence="1">
    <location>
        <begin position="108"/>
        <end position="130"/>
    </location>
</feature>
<feature type="transmembrane region" description="Helical" evidence="1">
    <location>
        <begin position="85"/>
        <end position="102"/>
    </location>
</feature>
<keyword evidence="1" id="KW-0472">Membrane</keyword>